<accession>K1PZ59</accession>
<dbReference type="Gene3D" id="2.120.10.30">
    <property type="entry name" value="TolB, C-terminal domain"/>
    <property type="match status" value="1"/>
</dbReference>
<dbReference type="PANTHER" id="PTHR24104:SF25">
    <property type="entry name" value="PROTEIN LIN-41"/>
    <property type="match status" value="1"/>
</dbReference>
<dbReference type="InParanoid" id="K1PZ59"/>
<dbReference type="InterPro" id="IPR001258">
    <property type="entry name" value="NHL_repeat"/>
</dbReference>
<name>K1PZ59_MAGGI</name>
<organism evidence="2">
    <name type="scientific">Magallana gigas</name>
    <name type="common">Pacific oyster</name>
    <name type="synonym">Crassostrea gigas</name>
    <dbReference type="NCBI Taxonomy" id="29159"/>
    <lineage>
        <taxon>Eukaryota</taxon>
        <taxon>Metazoa</taxon>
        <taxon>Spiralia</taxon>
        <taxon>Lophotrochozoa</taxon>
        <taxon>Mollusca</taxon>
        <taxon>Bivalvia</taxon>
        <taxon>Autobranchia</taxon>
        <taxon>Pteriomorphia</taxon>
        <taxon>Ostreida</taxon>
        <taxon>Ostreoidea</taxon>
        <taxon>Ostreidae</taxon>
        <taxon>Magallana</taxon>
    </lineage>
</organism>
<gene>
    <name evidence="2" type="ORF">CGI_10003213</name>
</gene>
<dbReference type="GO" id="GO:0043161">
    <property type="term" value="P:proteasome-mediated ubiquitin-dependent protein catabolic process"/>
    <property type="evidence" value="ECO:0007669"/>
    <property type="project" value="TreeGrafter"/>
</dbReference>
<dbReference type="PANTHER" id="PTHR24104">
    <property type="entry name" value="E3 UBIQUITIN-PROTEIN LIGASE NHLRC1-RELATED"/>
    <property type="match status" value="1"/>
</dbReference>
<evidence type="ECO:0000256" key="1">
    <source>
        <dbReference type="ARBA" id="ARBA00022737"/>
    </source>
</evidence>
<dbReference type="GO" id="GO:0008270">
    <property type="term" value="F:zinc ion binding"/>
    <property type="evidence" value="ECO:0007669"/>
    <property type="project" value="UniProtKB-KW"/>
</dbReference>
<dbReference type="InterPro" id="IPR011042">
    <property type="entry name" value="6-blade_b-propeller_TolB-like"/>
</dbReference>
<dbReference type="AlphaFoldDB" id="K1PZ59"/>
<evidence type="ECO:0000313" key="2">
    <source>
        <dbReference type="EMBL" id="EKC21840.1"/>
    </source>
</evidence>
<protein>
    <submittedName>
        <fullName evidence="2">Tripartite motif-containing protein 2</fullName>
    </submittedName>
</protein>
<reference evidence="2" key="1">
    <citation type="journal article" date="2012" name="Nature">
        <title>The oyster genome reveals stress adaptation and complexity of shell formation.</title>
        <authorList>
            <person name="Zhang G."/>
            <person name="Fang X."/>
            <person name="Guo X."/>
            <person name="Li L."/>
            <person name="Luo R."/>
            <person name="Xu F."/>
            <person name="Yang P."/>
            <person name="Zhang L."/>
            <person name="Wang X."/>
            <person name="Qi H."/>
            <person name="Xiong Z."/>
            <person name="Que H."/>
            <person name="Xie Y."/>
            <person name="Holland P.W."/>
            <person name="Paps J."/>
            <person name="Zhu Y."/>
            <person name="Wu F."/>
            <person name="Chen Y."/>
            <person name="Wang J."/>
            <person name="Peng C."/>
            <person name="Meng J."/>
            <person name="Yang L."/>
            <person name="Liu J."/>
            <person name="Wen B."/>
            <person name="Zhang N."/>
            <person name="Huang Z."/>
            <person name="Zhu Q."/>
            <person name="Feng Y."/>
            <person name="Mount A."/>
            <person name="Hedgecock D."/>
            <person name="Xu Z."/>
            <person name="Liu Y."/>
            <person name="Domazet-Loso T."/>
            <person name="Du Y."/>
            <person name="Sun X."/>
            <person name="Zhang S."/>
            <person name="Liu B."/>
            <person name="Cheng P."/>
            <person name="Jiang X."/>
            <person name="Li J."/>
            <person name="Fan D."/>
            <person name="Wang W."/>
            <person name="Fu W."/>
            <person name="Wang T."/>
            <person name="Wang B."/>
            <person name="Zhang J."/>
            <person name="Peng Z."/>
            <person name="Li Y."/>
            <person name="Li N."/>
            <person name="Wang J."/>
            <person name="Chen M."/>
            <person name="He Y."/>
            <person name="Tan F."/>
            <person name="Song X."/>
            <person name="Zheng Q."/>
            <person name="Huang R."/>
            <person name="Yang H."/>
            <person name="Du X."/>
            <person name="Chen L."/>
            <person name="Yang M."/>
            <person name="Gaffney P.M."/>
            <person name="Wang S."/>
            <person name="Luo L."/>
            <person name="She Z."/>
            <person name="Ming Y."/>
            <person name="Huang W."/>
            <person name="Zhang S."/>
            <person name="Huang B."/>
            <person name="Zhang Y."/>
            <person name="Qu T."/>
            <person name="Ni P."/>
            <person name="Miao G."/>
            <person name="Wang J."/>
            <person name="Wang Q."/>
            <person name="Steinberg C.E."/>
            <person name="Wang H."/>
            <person name="Li N."/>
            <person name="Qian L."/>
            <person name="Zhang G."/>
            <person name="Li Y."/>
            <person name="Yang H."/>
            <person name="Liu X."/>
            <person name="Wang J."/>
            <person name="Yin Y."/>
            <person name="Wang J."/>
        </authorList>
    </citation>
    <scope>NUCLEOTIDE SEQUENCE [LARGE SCALE GENOMIC DNA]</scope>
    <source>
        <strain evidence="2">05x7-T-G4-1.051#20</strain>
    </source>
</reference>
<dbReference type="Pfam" id="PF01436">
    <property type="entry name" value="NHL"/>
    <property type="match status" value="2"/>
</dbReference>
<proteinExistence type="predicted"/>
<keyword evidence="1" id="KW-0677">Repeat</keyword>
<dbReference type="GO" id="GO:0000209">
    <property type="term" value="P:protein polyubiquitination"/>
    <property type="evidence" value="ECO:0007669"/>
    <property type="project" value="TreeGrafter"/>
</dbReference>
<dbReference type="SUPFAM" id="SSF101898">
    <property type="entry name" value="NHL repeat"/>
    <property type="match status" value="1"/>
</dbReference>
<dbReference type="InterPro" id="IPR050952">
    <property type="entry name" value="TRIM-NHL_E3_ligases"/>
</dbReference>
<sequence>MFSSMSRITSHLWKGLLEWTQSKPKVNSEWTQRVNPVRSIPLKADANCVFGINKGENRNLDICVSDNRARAVLVVNQAEKLRFTFTRPPFRSTTKGSFDPCGMTTDSQGRILTADSSYNNHRIHILDQDGQFLCYIDSSHLDFPWGLCVDTKGNLFVAEYNTGIK</sequence>
<dbReference type="GO" id="GO:0061630">
    <property type="term" value="F:ubiquitin protein ligase activity"/>
    <property type="evidence" value="ECO:0007669"/>
    <property type="project" value="TreeGrafter"/>
</dbReference>
<dbReference type="EMBL" id="JH818256">
    <property type="protein sequence ID" value="EKC21840.1"/>
    <property type="molecule type" value="Genomic_DNA"/>
</dbReference>
<dbReference type="HOGENOM" id="CLU_1612404_0_0_1"/>